<dbReference type="AlphaFoldDB" id="A0A547Q2Q2"/>
<gene>
    <name evidence="2" type="ORF">FEV53_10040</name>
</gene>
<dbReference type="Proteomes" id="UP000318590">
    <property type="component" value="Unassembled WGS sequence"/>
</dbReference>
<dbReference type="EMBL" id="VFSV01000014">
    <property type="protein sequence ID" value="TRD20653.1"/>
    <property type="molecule type" value="Genomic_DNA"/>
</dbReference>
<evidence type="ECO:0000259" key="1">
    <source>
        <dbReference type="Pfam" id="PF13391"/>
    </source>
</evidence>
<sequence length="306" mass="35144">MAKLVLVYRADSIYDDRPDVSYDFPKRYIKNMSRGEGDWVVYYEPVKAGNRGYFAVAKISRIIENPASQEHFLAIIEPGTYLEFDRTVPRLIDNSPVESALRDETGRAKRGGLQQYPVRILPEDEFSRIIQLGLPVDLEEMESRRYEASQIIAYERQEPFERPVMERLINIRYREVAFRRKVRDAYDYTCALSGLQLKNGGGRPEVQAAHIVPVAEQGSDSVRNGLALSGTLHWMFDRGLVSVADDYSILVSRNKVPSEVSDRLLAPSGKLTLPDDPRDHPHSENLRWHRENVYGHIVADIPEQWR</sequence>
<feature type="domain" description="HNH nuclease" evidence="1">
    <location>
        <begin position="190"/>
        <end position="243"/>
    </location>
</feature>
<dbReference type="InterPro" id="IPR003615">
    <property type="entry name" value="HNH_nuc"/>
</dbReference>
<keyword evidence="3" id="KW-1185">Reference proteome</keyword>
<protein>
    <submittedName>
        <fullName evidence="2">HNH endonuclease</fullName>
    </submittedName>
</protein>
<dbReference type="OrthoDB" id="7181882at2"/>
<keyword evidence="2" id="KW-0540">Nuclease</keyword>
<keyword evidence="2" id="KW-0255">Endonuclease</keyword>
<evidence type="ECO:0000313" key="3">
    <source>
        <dbReference type="Proteomes" id="UP000318590"/>
    </source>
</evidence>
<comment type="caution">
    <text evidence="2">The sequence shown here is derived from an EMBL/GenBank/DDBJ whole genome shotgun (WGS) entry which is preliminary data.</text>
</comment>
<dbReference type="Pfam" id="PF13391">
    <property type="entry name" value="HNH_2"/>
    <property type="match status" value="1"/>
</dbReference>
<accession>A0A547Q2Q2</accession>
<name>A0A547Q2Q2_9RHOB</name>
<dbReference type="GO" id="GO:0004519">
    <property type="term" value="F:endonuclease activity"/>
    <property type="evidence" value="ECO:0007669"/>
    <property type="project" value="UniProtKB-KW"/>
</dbReference>
<evidence type="ECO:0000313" key="2">
    <source>
        <dbReference type="EMBL" id="TRD20653.1"/>
    </source>
</evidence>
<keyword evidence="2" id="KW-0378">Hydrolase</keyword>
<reference evidence="2 3" key="1">
    <citation type="submission" date="2019-06" db="EMBL/GenBank/DDBJ databases">
        <title>Paenimaribius caenipelagi gen. nov., sp. nov., isolated from a tidal flat.</title>
        <authorList>
            <person name="Yoon J.-H."/>
        </authorList>
    </citation>
    <scope>NUCLEOTIDE SEQUENCE [LARGE SCALE GENOMIC DNA]</scope>
    <source>
        <strain evidence="2 3">JBTF-M29</strain>
    </source>
</reference>
<proteinExistence type="predicted"/>
<organism evidence="2 3">
    <name type="scientific">Palleronia caenipelagi</name>
    <dbReference type="NCBI Taxonomy" id="2489174"/>
    <lineage>
        <taxon>Bacteria</taxon>
        <taxon>Pseudomonadati</taxon>
        <taxon>Pseudomonadota</taxon>
        <taxon>Alphaproteobacteria</taxon>
        <taxon>Rhodobacterales</taxon>
        <taxon>Roseobacteraceae</taxon>
        <taxon>Palleronia</taxon>
    </lineage>
</organism>